<dbReference type="Gene3D" id="3.40.640.10">
    <property type="entry name" value="Type I PLP-dependent aspartate aminotransferase-like (Major domain)"/>
    <property type="match status" value="1"/>
</dbReference>
<dbReference type="PANTHER" id="PTHR48097">
    <property type="entry name" value="L-THREONINE ALDOLASE-RELATED"/>
    <property type="match status" value="1"/>
</dbReference>
<comment type="cofactor">
    <cofactor evidence="1">
        <name>pyridoxal 5'-phosphate</name>
        <dbReference type="ChEBI" id="CHEBI:597326"/>
    </cofactor>
</comment>
<dbReference type="InterPro" id="IPR015421">
    <property type="entry name" value="PyrdxlP-dep_Trfase_major"/>
</dbReference>
<dbReference type="SUPFAM" id="SSF53383">
    <property type="entry name" value="PLP-dependent transferases"/>
    <property type="match status" value="1"/>
</dbReference>
<dbReference type="Pfam" id="PF01212">
    <property type="entry name" value="Beta_elim_lyase"/>
    <property type="match status" value="1"/>
</dbReference>
<dbReference type="NCBIfam" id="NF041359">
    <property type="entry name" value="GntG_guanitoxin"/>
    <property type="match status" value="1"/>
</dbReference>
<evidence type="ECO:0000313" key="7">
    <source>
        <dbReference type="Proteomes" id="UP000652760"/>
    </source>
</evidence>
<dbReference type="InterPro" id="IPR023603">
    <property type="entry name" value="Low_specificity_L-TA-like"/>
</dbReference>
<organism evidence="6 7">
    <name type="scientific">Azospirillum endophyticum</name>
    <dbReference type="NCBI Taxonomy" id="2800326"/>
    <lineage>
        <taxon>Bacteria</taxon>
        <taxon>Pseudomonadati</taxon>
        <taxon>Pseudomonadota</taxon>
        <taxon>Alphaproteobacteria</taxon>
        <taxon>Rhodospirillales</taxon>
        <taxon>Azospirillaceae</taxon>
        <taxon>Azospirillum</taxon>
    </lineage>
</organism>
<protein>
    <submittedName>
        <fullName evidence="6">Low specificity L-threonine aldolase</fullName>
    </submittedName>
</protein>
<comment type="similarity">
    <text evidence="2">Belongs to the threonine aldolase family.</text>
</comment>
<dbReference type="Gene3D" id="3.90.1150.10">
    <property type="entry name" value="Aspartate Aminotransferase, domain 1"/>
    <property type="match status" value="1"/>
</dbReference>
<evidence type="ECO:0000259" key="5">
    <source>
        <dbReference type="Pfam" id="PF01212"/>
    </source>
</evidence>
<keyword evidence="4" id="KW-0663">Pyridoxal phosphate</keyword>
<dbReference type="InterPro" id="IPR015422">
    <property type="entry name" value="PyrdxlP-dep_Trfase_small"/>
</dbReference>
<comment type="subunit">
    <text evidence="3">Homotetramer.</text>
</comment>
<dbReference type="PANTHER" id="PTHR48097:SF9">
    <property type="entry name" value="L-THREONINE ALDOLASE"/>
    <property type="match status" value="1"/>
</dbReference>
<evidence type="ECO:0000256" key="4">
    <source>
        <dbReference type="ARBA" id="ARBA00022898"/>
    </source>
</evidence>
<dbReference type="PIRSF" id="PIRSF017617">
    <property type="entry name" value="Thr_aldolase"/>
    <property type="match status" value="1"/>
</dbReference>
<evidence type="ECO:0000256" key="3">
    <source>
        <dbReference type="ARBA" id="ARBA00011881"/>
    </source>
</evidence>
<keyword evidence="7" id="KW-1185">Reference proteome</keyword>
<feature type="domain" description="Aromatic amino acid beta-eliminating lyase/threonine aldolase" evidence="5">
    <location>
        <begin position="1"/>
        <end position="276"/>
    </location>
</feature>
<dbReference type="InterPro" id="IPR015424">
    <property type="entry name" value="PyrdxlP-dep_Trfase"/>
</dbReference>
<evidence type="ECO:0000256" key="2">
    <source>
        <dbReference type="ARBA" id="ARBA00006966"/>
    </source>
</evidence>
<evidence type="ECO:0000313" key="6">
    <source>
        <dbReference type="EMBL" id="MBK1842297.1"/>
    </source>
</evidence>
<comment type="caution">
    <text evidence="6">The sequence shown here is derived from an EMBL/GenBank/DDBJ whole genome shotgun (WGS) entry which is preliminary data.</text>
</comment>
<gene>
    <name evidence="6" type="ORF">JHL17_33370</name>
</gene>
<proteinExistence type="inferred from homology"/>
<sequence length="352" mass="37263">MRAAMADAEVGDDVYGDDPTVKALERATAELLGKEDAVYMPTGTMTNQVGIRAHTEPGDAVLFDQNAHVYILEGGAPCAISGVLPRLLPGVRGIFSPSDVEAAVGTSHPFFPATIPAPVKLLCLENTHNIGGGSIWPLERLRAVTATGRRLGLALHLDGARLWHATAATGISEAEYAAPFDSVSVCFSKALGAPVGSCLAGSRDFIARARRFKQQIGGGFRQAGIIAAGALHALTHHRQRLGEVNALASRFARDLAQIDRIILDPATVETNIVRFQLRDVESASFVEEAHQRGLYMLPSGPHAVRAVFYLDITWDEARRALAIIADILGADILRALPAHAAAGPSAAAAATY</sequence>
<name>A0ABS1FGH0_9PROT</name>
<dbReference type="EMBL" id="JAENHM010000084">
    <property type="protein sequence ID" value="MBK1842297.1"/>
    <property type="molecule type" value="Genomic_DNA"/>
</dbReference>
<evidence type="ECO:0000256" key="1">
    <source>
        <dbReference type="ARBA" id="ARBA00001933"/>
    </source>
</evidence>
<accession>A0ABS1FGH0</accession>
<dbReference type="Proteomes" id="UP000652760">
    <property type="component" value="Unassembled WGS sequence"/>
</dbReference>
<dbReference type="InterPro" id="IPR001597">
    <property type="entry name" value="ArAA_b-elim_lyase/Thr_aldolase"/>
</dbReference>
<reference evidence="7" key="1">
    <citation type="submission" date="2021-01" db="EMBL/GenBank/DDBJ databases">
        <title>Genome public.</title>
        <authorList>
            <person name="Liu C."/>
            <person name="Sun Q."/>
        </authorList>
    </citation>
    <scope>NUCLEOTIDE SEQUENCE [LARGE SCALE GENOMIC DNA]</scope>
    <source>
        <strain evidence="7">YIM B02556</strain>
    </source>
</reference>